<dbReference type="Pfam" id="PF25375">
    <property type="entry name" value="Lin-15B"/>
    <property type="match status" value="1"/>
</dbReference>
<reference evidence="3" key="1">
    <citation type="submission" date="2017-10" db="EMBL/GenBank/DDBJ databases">
        <title>Rapid genome shrinkage in a self-fertile nematode reveals novel sperm competition proteins.</title>
        <authorList>
            <person name="Yin D."/>
            <person name="Schwarz E.M."/>
            <person name="Thomas C.G."/>
            <person name="Felde R.L."/>
            <person name="Korf I.F."/>
            <person name="Cutter A.D."/>
            <person name="Schartner C.M."/>
            <person name="Ralston E.J."/>
            <person name="Meyer B.J."/>
            <person name="Haag E.S."/>
        </authorList>
    </citation>
    <scope>NUCLEOTIDE SEQUENCE [LARGE SCALE GENOMIC DNA]</scope>
    <source>
        <strain evidence="3">JU1422</strain>
    </source>
</reference>
<protein>
    <recommendedName>
        <fullName evidence="1">Lin-15A/B-like domain-containing protein</fullName>
    </recommendedName>
</protein>
<keyword evidence="3" id="KW-1185">Reference proteome</keyword>
<organism evidence="2 3">
    <name type="scientific">Caenorhabditis nigoni</name>
    <dbReference type="NCBI Taxonomy" id="1611254"/>
    <lineage>
        <taxon>Eukaryota</taxon>
        <taxon>Metazoa</taxon>
        <taxon>Ecdysozoa</taxon>
        <taxon>Nematoda</taxon>
        <taxon>Chromadorea</taxon>
        <taxon>Rhabditida</taxon>
        <taxon>Rhabditina</taxon>
        <taxon>Rhabditomorpha</taxon>
        <taxon>Rhabditoidea</taxon>
        <taxon>Rhabditidae</taxon>
        <taxon>Peloderinae</taxon>
        <taxon>Caenorhabditis</taxon>
    </lineage>
</organism>
<dbReference type="EMBL" id="PDUG01000005">
    <property type="protein sequence ID" value="PIC29521.1"/>
    <property type="molecule type" value="Genomic_DNA"/>
</dbReference>
<proteinExistence type="predicted"/>
<evidence type="ECO:0000313" key="3">
    <source>
        <dbReference type="Proteomes" id="UP000230233"/>
    </source>
</evidence>
<sequence length="292" mass="34435">MNEAVIKDEVIEEEHDLTFINGEYVEVKQEEIEEKPEHLLEKDIKTDTIDFFENNNSDEFPEDIQAKPKESDSKIEIWRGVSLLKCTICQKRMPRSLLKWIRLEEDKTVLSQFFKLEGYLETRTPFVCYTHIQMIINDNDGKLKLKNIPFKKLLRSFIRRNKSLMKDKESRRRICEVCHMSRGRSEVCETFSYRIRMAVMIGRILRGTHSVEQAKSFSTDNKRFTCYSHFKESIDEIFKHLGVSNIQELSKCSTMGDLMNIGKSIDPNFTVEQFVLAFKELFLKNQKFESSL</sequence>
<dbReference type="InterPro" id="IPR040129">
    <property type="entry name" value="Lin-15B-like"/>
</dbReference>
<dbReference type="InterPro" id="IPR057432">
    <property type="entry name" value="Lin-15A/B-like_dom"/>
</dbReference>
<evidence type="ECO:0000259" key="1">
    <source>
        <dbReference type="Pfam" id="PF25375"/>
    </source>
</evidence>
<name>A0A2G5TQZ6_9PELO</name>
<dbReference type="PANTHER" id="PTHR22716">
    <property type="entry name" value="ETS CLASS TRANSCRIPTION FACTOR-RELATED-RELATED"/>
    <property type="match status" value="1"/>
</dbReference>
<feature type="domain" description="Lin-15A/B-like" evidence="1">
    <location>
        <begin position="172"/>
        <end position="289"/>
    </location>
</feature>
<dbReference type="AlphaFoldDB" id="A0A2G5TQZ6"/>
<dbReference type="PANTHER" id="PTHR22716:SF1">
    <property type="entry name" value="ETS CLASS TRANSCRIPTION FACTOR-RELATED"/>
    <property type="match status" value="1"/>
</dbReference>
<dbReference type="OrthoDB" id="5883294at2759"/>
<evidence type="ECO:0000313" key="2">
    <source>
        <dbReference type="EMBL" id="PIC29521.1"/>
    </source>
</evidence>
<dbReference type="Proteomes" id="UP000230233">
    <property type="component" value="Chromosome V"/>
</dbReference>
<comment type="caution">
    <text evidence="2">The sequence shown here is derived from an EMBL/GenBank/DDBJ whole genome shotgun (WGS) entry which is preliminary data.</text>
</comment>
<dbReference type="GO" id="GO:0040027">
    <property type="term" value="P:negative regulation of vulval development"/>
    <property type="evidence" value="ECO:0007669"/>
    <property type="project" value="InterPro"/>
</dbReference>
<accession>A0A2G5TQZ6</accession>
<gene>
    <name evidence="2" type="primary">Cnig_chr_V.g21076</name>
    <name evidence="2" type="ORF">B9Z55_021076</name>
</gene>